<dbReference type="SUPFAM" id="SSF51126">
    <property type="entry name" value="Pectin lyase-like"/>
    <property type="match status" value="1"/>
</dbReference>
<evidence type="ECO:0000313" key="5">
    <source>
        <dbReference type="Proteomes" id="UP000317550"/>
    </source>
</evidence>
<protein>
    <submittedName>
        <fullName evidence="4">Filamentous hemagglutinin N-terminal domain-containing protein</fullName>
    </submittedName>
</protein>
<reference evidence="5" key="1">
    <citation type="submission" date="2019-07" db="EMBL/GenBank/DDBJ databases">
        <title>Chitinimonas sp. nov., isolated from Ny-Alesund, arctica soil.</title>
        <authorList>
            <person name="Xu Q."/>
            <person name="Peng F."/>
        </authorList>
    </citation>
    <scope>NUCLEOTIDE SEQUENCE [LARGE SCALE GENOMIC DNA]</scope>
    <source>
        <strain evidence="5">R3-44</strain>
    </source>
</reference>
<dbReference type="SMART" id="SM00912">
    <property type="entry name" value="Haemagg_act"/>
    <property type="match status" value="1"/>
</dbReference>
<gene>
    <name evidence="4" type="ORF">FNU76_00710</name>
</gene>
<keyword evidence="2" id="KW-0732">Signal</keyword>
<dbReference type="RefSeq" id="WP_143855910.1">
    <property type="nucleotide sequence ID" value="NZ_CP041730.1"/>
</dbReference>
<dbReference type="Proteomes" id="UP000317550">
    <property type="component" value="Chromosome"/>
</dbReference>
<evidence type="ECO:0000259" key="3">
    <source>
        <dbReference type="SMART" id="SM00912"/>
    </source>
</evidence>
<evidence type="ECO:0000313" key="4">
    <source>
        <dbReference type="EMBL" id="QDQ24985.1"/>
    </source>
</evidence>
<dbReference type="PANTHER" id="PTHR12338:SF5">
    <property type="entry name" value="ANTIGEN 43-RELATED"/>
    <property type="match status" value="1"/>
</dbReference>
<dbReference type="KEGG" id="cari:FNU76_00710"/>
<feature type="chain" id="PRO_5028273705" evidence="2">
    <location>
        <begin position="25"/>
        <end position="1353"/>
    </location>
</feature>
<evidence type="ECO:0000256" key="1">
    <source>
        <dbReference type="SAM" id="MobiDB-lite"/>
    </source>
</evidence>
<dbReference type="Pfam" id="PF05860">
    <property type="entry name" value="TPS"/>
    <property type="match status" value="1"/>
</dbReference>
<dbReference type="InterPro" id="IPR008638">
    <property type="entry name" value="FhaB/CdiA-like_TPS"/>
</dbReference>
<feature type="compositionally biased region" description="Low complexity" evidence="1">
    <location>
        <begin position="981"/>
        <end position="997"/>
    </location>
</feature>
<dbReference type="NCBIfam" id="TIGR01901">
    <property type="entry name" value="adhes_NPXG"/>
    <property type="match status" value="1"/>
</dbReference>
<evidence type="ECO:0000256" key="2">
    <source>
        <dbReference type="SAM" id="SignalP"/>
    </source>
</evidence>
<dbReference type="InterPro" id="IPR012334">
    <property type="entry name" value="Pectin_lyas_fold"/>
</dbReference>
<feature type="domain" description="Filamentous haemagglutinin FhaB/tRNA nuclease CdiA-like TPS" evidence="3">
    <location>
        <begin position="23"/>
        <end position="133"/>
    </location>
</feature>
<dbReference type="EMBL" id="CP041730">
    <property type="protein sequence ID" value="QDQ24985.1"/>
    <property type="molecule type" value="Genomic_DNA"/>
</dbReference>
<accession>A0A516SA05</accession>
<dbReference type="InterPro" id="IPR011050">
    <property type="entry name" value="Pectin_lyase_fold/virulence"/>
</dbReference>
<dbReference type="Gene3D" id="2.160.20.10">
    <property type="entry name" value="Single-stranded right-handed beta-helix, Pectin lyase-like"/>
    <property type="match status" value="1"/>
</dbReference>
<dbReference type="OrthoDB" id="218680at2"/>
<feature type="signal peptide" evidence="2">
    <location>
        <begin position="1"/>
        <end position="24"/>
    </location>
</feature>
<sequence length="1353" mass="137868">MVSAIPFRPSLMAIACAMALSVRAELPRDPTVVAGQVAIEQQGALVRQFSDKAIIDWRQFNIGADQLMRFLQPGSRSIILNRVTGNDPSSILGQLQANGRVFLVNPNGVYFGANARVDVGALLATSYAIRNEDFLAGRYRFLAAGQAGQVRNDGRLRAADGGFVALAGSRVANHGLVEARLGSVLLASGQALELDLAGDGLIGYVLDPAVAGSLVGVDNAGSILADGGRVVLAASAARAVAGSAVNHSGLIRAAGVAERNGVIELLAQDGEVNVSGAVHADSAQGSGGRVALYGRQVGVAGSAALSADGRDGGGTLLIGGDWQGSGPVTAQHTTVAAGARFSADALERGQGGKVVVWADGRTEFAGSISARGGRRAGDGGQVEVSGKHALRYDGKVDTRADAGLTGQLLIDPATLTVVDAATAGTDEITRASLEAIVATSNVSLVADGLITINNMAGNLINLKQTGGNSVTMQSTASGGIKFLDVNDEIRTAGGSITLQALGSGSLQLGKLTSNGGAINLKSAANALLGNDVRATGGSITLDMGNGVAQSTAKGLYTTNGLLLKGSGYFKLLSYNDNGNFYQSFNQIGNLAASLSGGSVQFSHNGAFTVGSVAGVNGIQTSGASVQIYNNNGLTLSQDFNVGGGSIFMLAGSNGVNQTGGSVIADGLILSGAGTFTLNQANNDLNVLTASVTGAVTFRDKDNLAVGNVWGWSKGISTGGNNLTLTTGAPIATPDYNKTQGDAANPASLKIDENINVGSGLVRLNLDAGGVLQRNEANVSDGSITAGSLLVSDGSSTSKVNQVSLSNGYNAINTLAARLNGSFFYTGAGNNQTTVTIGSVGGVSGIRTTSNTIIAAATTNPDKPATYNPNDVALSIGGNLNIDSAIEALRESGGTRYTGSVTVGIGGDYTARTAGGIVIKANSLGVLGEVGQGTFNIKSFVETLVAGGGKNTVIDNSSYTGLLAAAAIGAVSDAIDVDVPAAPGSSGSSSAGSGSPPIGSGGSAGGGTTQTLSVTEINKPVGNFYLTTGDDLRIVKLNSQGDNLFLRANNVDVVLDAATKDGARIILQPYGLNRSVKIQKDDPASPFNVNPAISDPDLRYVSGYTTDTTYSWETLLKFSNLTSTFYIGSLPYVITDATAVAVGGTHFTGNIRIGQNGAADLSYRSLSAQTDGDITTDAVGPLYNLRLLGRNLLVNGFSTFGDKIHFISDSLAMNGADSQYISADNVKVTLRNLGDQTIWVGPRPGNAAFGNETEYTEAVLRKFNDKATLIISGTDDMPFGSSPTRYSQVYTDIHVANSGSFGLGNRKLVLDTPNSITVHNTPPSLPARARPARPAAYGRAAITASAIAAKPIRR</sequence>
<keyword evidence="5" id="KW-1185">Reference proteome</keyword>
<name>A0A516SA05_9NEIS</name>
<dbReference type="InterPro" id="IPR050909">
    <property type="entry name" value="Bact_Autotransporter_VF"/>
</dbReference>
<proteinExistence type="predicted"/>
<feature type="region of interest" description="Disordered" evidence="1">
    <location>
        <begin position="981"/>
        <end position="1009"/>
    </location>
</feature>
<organism evidence="4 5">
    <name type="scientific">Chitinimonas arctica</name>
    <dbReference type="NCBI Taxonomy" id="2594795"/>
    <lineage>
        <taxon>Bacteria</taxon>
        <taxon>Pseudomonadati</taxon>
        <taxon>Pseudomonadota</taxon>
        <taxon>Betaproteobacteria</taxon>
        <taxon>Neisseriales</taxon>
        <taxon>Chitinibacteraceae</taxon>
        <taxon>Chitinimonas</taxon>
    </lineage>
</organism>
<dbReference type="PANTHER" id="PTHR12338">
    <property type="entry name" value="AUTOTRANSPORTER"/>
    <property type="match status" value="1"/>
</dbReference>
<feature type="compositionally biased region" description="Gly residues" evidence="1">
    <location>
        <begin position="998"/>
        <end position="1007"/>
    </location>
</feature>